<dbReference type="OrthoDB" id="9809450at2"/>
<dbReference type="PROSITE" id="PS00211">
    <property type="entry name" value="ABC_TRANSPORTER_1"/>
    <property type="match status" value="1"/>
</dbReference>
<keyword evidence="4 7" id="KW-0067">ATP-binding</keyword>
<dbReference type="CDD" id="cd03257">
    <property type="entry name" value="ABC_NikE_OppD_transporters"/>
    <property type="match status" value="1"/>
</dbReference>
<evidence type="ECO:0000259" key="6">
    <source>
        <dbReference type="PROSITE" id="PS50893"/>
    </source>
</evidence>
<organism evidence="7 8">
    <name type="scientific">Polyangium fumosum</name>
    <dbReference type="NCBI Taxonomy" id="889272"/>
    <lineage>
        <taxon>Bacteria</taxon>
        <taxon>Pseudomonadati</taxon>
        <taxon>Myxococcota</taxon>
        <taxon>Polyangia</taxon>
        <taxon>Polyangiales</taxon>
        <taxon>Polyangiaceae</taxon>
        <taxon>Polyangium</taxon>
    </lineage>
</organism>
<evidence type="ECO:0000256" key="2">
    <source>
        <dbReference type="ARBA" id="ARBA00022448"/>
    </source>
</evidence>
<keyword evidence="2" id="KW-0813">Transport</keyword>
<dbReference type="GO" id="GO:0055085">
    <property type="term" value="P:transmembrane transport"/>
    <property type="evidence" value="ECO:0007669"/>
    <property type="project" value="UniProtKB-ARBA"/>
</dbReference>
<dbReference type="InterPro" id="IPR003439">
    <property type="entry name" value="ABC_transporter-like_ATP-bd"/>
</dbReference>
<dbReference type="InterPro" id="IPR003593">
    <property type="entry name" value="AAA+_ATPase"/>
</dbReference>
<dbReference type="NCBIfam" id="TIGR01727">
    <property type="entry name" value="oligo_HPY"/>
    <property type="match status" value="1"/>
</dbReference>
<dbReference type="GO" id="GO:0016887">
    <property type="term" value="F:ATP hydrolysis activity"/>
    <property type="evidence" value="ECO:0007669"/>
    <property type="project" value="InterPro"/>
</dbReference>
<dbReference type="RefSeq" id="WP_136928527.1">
    <property type="nucleotide sequence ID" value="NZ_SSMQ01000007.1"/>
</dbReference>
<keyword evidence="3" id="KW-0547">Nucleotide-binding</keyword>
<comment type="caution">
    <text evidence="7">The sequence shown here is derived from an EMBL/GenBank/DDBJ whole genome shotgun (WGS) entry which is preliminary data.</text>
</comment>
<keyword evidence="8" id="KW-1185">Reference proteome</keyword>
<dbReference type="InterPro" id="IPR027417">
    <property type="entry name" value="P-loop_NTPase"/>
</dbReference>
<dbReference type="FunFam" id="3.40.50.300:FF:000016">
    <property type="entry name" value="Oligopeptide ABC transporter ATP-binding component"/>
    <property type="match status" value="1"/>
</dbReference>
<dbReference type="SUPFAM" id="SSF52540">
    <property type="entry name" value="P-loop containing nucleoside triphosphate hydrolases"/>
    <property type="match status" value="1"/>
</dbReference>
<evidence type="ECO:0000313" key="7">
    <source>
        <dbReference type="EMBL" id="TKD10127.1"/>
    </source>
</evidence>
<evidence type="ECO:0000256" key="3">
    <source>
        <dbReference type="ARBA" id="ARBA00022741"/>
    </source>
</evidence>
<feature type="compositionally biased region" description="Low complexity" evidence="5">
    <location>
        <begin position="339"/>
        <end position="348"/>
    </location>
</feature>
<feature type="region of interest" description="Disordered" evidence="5">
    <location>
        <begin position="334"/>
        <end position="356"/>
    </location>
</feature>
<name>A0A4U1JFS4_9BACT</name>
<proteinExistence type="inferred from homology"/>
<dbReference type="Pfam" id="PF00005">
    <property type="entry name" value="ABC_tran"/>
    <property type="match status" value="1"/>
</dbReference>
<dbReference type="SMART" id="SM00382">
    <property type="entry name" value="AAA"/>
    <property type="match status" value="1"/>
</dbReference>
<dbReference type="Pfam" id="PF08352">
    <property type="entry name" value="oligo_HPY"/>
    <property type="match status" value="1"/>
</dbReference>
<dbReference type="InterPro" id="IPR013563">
    <property type="entry name" value="Oligopep_ABC_C"/>
</dbReference>
<evidence type="ECO:0000256" key="1">
    <source>
        <dbReference type="ARBA" id="ARBA00005417"/>
    </source>
</evidence>
<dbReference type="AlphaFoldDB" id="A0A4U1JFS4"/>
<dbReference type="Gene3D" id="3.40.50.300">
    <property type="entry name" value="P-loop containing nucleotide triphosphate hydrolases"/>
    <property type="match status" value="1"/>
</dbReference>
<evidence type="ECO:0000313" key="8">
    <source>
        <dbReference type="Proteomes" id="UP000309215"/>
    </source>
</evidence>
<dbReference type="PANTHER" id="PTHR43776:SF7">
    <property type="entry name" value="D,D-DIPEPTIDE TRANSPORT ATP-BINDING PROTEIN DDPF-RELATED"/>
    <property type="match status" value="1"/>
</dbReference>
<evidence type="ECO:0000256" key="4">
    <source>
        <dbReference type="ARBA" id="ARBA00022840"/>
    </source>
</evidence>
<accession>A0A4U1JFS4</accession>
<dbReference type="EMBL" id="SSMQ01000007">
    <property type="protein sequence ID" value="TKD10127.1"/>
    <property type="molecule type" value="Genomic_DNA"/>
</dbReference>
<dbReference type="Proteomes" id="UP000309215">
    <property type="component" value="Unassembled WGS sequence"/>
</dbReference>
<protein>
    <submittedName>
        <fullName evidence="7">ABC transporter ATP-binding protein</fullName>
    </submittedName>
</protein>
<gene>
    <name evidence="7" type="ORF">E8A74_08900</name>
</gene>
<dbReference type="GO" id="GO:0015833">
    <property type="term" value="P:peptide transport"/>
    <property type="evidence" value="ECO:0007669"/>
    <property type="project" value="InterPro"/>
</dbReference>
<comment type="similarity">
    <text evidence="1">Belongs to the ABC transporter superfamily.</text>
</comment>
<dbReference type="GO" id="GO:0005524">
    <property type="term" value="F:ATP binding"/>
    <property type="evidence" value="ECO:0007669"/>
    <property type="project" value="UniProtKB-KW"/>
</dbReference>
<dbReference type="PANTHER" id="PTHR43776">
    <property type="entry name" value="TRANSPORT ATP-BINDING PROTEIN"/>
    <property type="match status" value="1"/>
</dbReference>
<dbReference type="PROSITE" id="PS50893">
    <property type="entry name" value="ABC_TRANSPORTER_2"/>
    <property type="match status" value="1"/>
</dbReference>
<dbReference type="InterPro" id="IPR017871">
    <property type="entry name" value="ABC_transporter-like_CS"/>
</dbReference>
<sequence length="356" mass="39364">MSGGPDKPRSGKPLLQVEKLSVLYPVRQGFFRAPKFLHAVDGVSFYIRPGETLGLVGESGCGKSTLGRTVLRLVEPTLGRIVFDGQDITRLSERAIRPLRRRMQIVFQDPYSSLNPRMTVREIVGEGIAALRLAKTSREASETVEEMVAKVGLGPEALDRYPNEFSGGQRQRIAIARALAVRPDFVVCDEPTSALDVSVQAQILNLLERLQDELSVSYLFISHDLRVVGYMSHRIAVMYLGRIVEMGPAREVAERRLHPYTRALFGALPREDGDPRPRRVLWGEPPGPLEPPRGCVFQSRCQKAEKGRCDVEAPDLTEIVPGSHHRVACFHPEASELLAPRPSARPSIPASPPSEG</sequence>
<dbReference type="InterPro" id="IPR050319">
    <property type="entry name" value="ABC_transp_ATP-bind"/>
</dbReference>
<feature type="domain" description="ABC transporter" evidence="6">
    <location>
        <begin position="15"/>
        <end position="265"/>
    </location>
</feature>
<evidence type="ECO:0000256" key="5">
    <source>
        <dbReference type="SAM" id="MobiDB-lite"/>
    </source>
</evidence>
<reference evidence="7 8" key="1">
    <citation type="submission" date="2019-04" db="EMBL/GenBank/DDBJ databases">
        <authorList>
            <person name="Li Y."/>
            <person name="Wang J."/>
        </authorList>
    </citation>
    <scope>NUCLEOTIDE SEQUENCE [LARGE SCALE GENOMIC DNA]</scope>
    <source>
        <strain evidence="7 8">DSM 14668</strain>
    </source>
</reference>